<dbReference type="OMA" id="DEAEWWF"/>
<evidence type="ECO:0000259" key="2">
    <source>
        <dbReference type="Pfam" id="PF01035"/>
    </source>
</evidence>
<sequence>MDLAEFYEKVYDTVRLVPQGKVTSYGHIAALVGMPRHSRHVGAALKILHEDSDVPWQRIVSSTGVISSRGPGTTGAQRQAEALEAEGVHVETTRMGQFKVSFATNGWFPRTLQEAQQDAQ</sequence>
<comment type="caution">
    <text evidence="3">The sequence shown here is derived from an EMBL/GenBank/DDBJ whole genome shotgun (WGS) entry which is preliminary data.</text>
</comment>
<dbReference type="InterPro" id="IPR052520">
    <property type="entry name" value="ATL_DNA_repair"/>
</dbReference>
<accession>G4U2C8</accession>
<protein>
    <submittedName>
        <fullName evidence="3">Related to methylated-dna--protein-cysteine methyltransferase</fullName>
    </submittedName>
</protein>
<dbReference type="InterPro" id="IPR036388">
    <property type="entry name" value="WH-like_DNA-bd_sf"/>
</dbReference>
<dbReference type="Pfam" id="PF01035">
    <property type="entry name" value="DNA_binding_1"/>
    <property type="match status" value="1"/>
</dbReference>
<keyword evidence="1" id="KW-0227">DNA damage</keyword>
<name>G4U2C8_SERID</name>
<organism evidence="3 4">
    <name type="scientific">Serendipita indica (strain DSM 11827)</name>
    <name type="common">Root endophyte fungus</name>
    <name type="synonym">Piriformospora indica</name>
    <dbReference type="NCBI Taxonomy" id="1109443"/>
    <lineage>
        <taxon>Eukaryota</taxon>
        <taxon>Fungi</taxon>
        <taxon>Dikarya</taxon>
        <taxon>Basidiomycota</taxon>
        <taxon>Agaricomycotina</taxon>
        <taxon>Agaricomycetes</taxon>
        <taxon>Sebacinales</taxon>
        <taxon>Serendipitaceae</taxon>
        <taxon>Serendipita</taxon>
    </lineage>
</organism>
<dbReference type="PANTHER" id="PTHR42942:SF1">
    <property type="entry name" value="ALKYLTRANSFERASE-LIKE PROTEIN 1"/>
    <property type="match status" value="1"/>
</dbReference>
<dbReference type="HOGENOM" id="CLU_000445_52_5_1"/>
<dbReference type="SUPFAM" id="SSF46767">
    <property type="entry name" value="Methylated DNA-protein cysteine methyltransferase, C-terminal domain"/>
    <property type="match status" value="1"/>
</dbReference>
<gene>
    <name evidence="3" type="ORF">PIIN_02962</name>
</gene>
<keyword evidence="3" id="KW-0808">Transferase</keyword>
<reference evidence="3 4" key="1">
    <citation type="journal article" date="2011" name="PLoS Pathog.">
        <title>Endophytic Life Strategies Decoded by Genome and Transcriptome Analyses of the Mutualistic Root Symbiont Piriformospora indica.</title>
        <authorList>
            <person name="Zuccaro A."/>
            <person name="Lahrmann U."/>
            <person name="Guldener U."/>
            <person name="Langen G."/>
            <person name="Pfiffi S."/>
            <person name="Biedenkopf D."/>
            <person name="Wong P."/>
            <person name="Samans B."/>
            <person name="Grimm C."/>
            <person name="Basiewicz M."/>
            <person name="Murat C."/>
            <person name="Martin F."/>
            <person name="Kogel K.H."/>
        </authorList>
    </citation>
    <scope>NUCLEOTIDE SEQUENCE [LARGE SCALE GENOMIC DNA]</scope>
    <source>
        <strain evidence="3 4">DSM 11827</strain>
    </source>
</reference>
<evidence type="ECO:0000256" key="1">
    <source>
        <dbReference type="ARBA" id="ARBA00022763"/>
    </source>
</evidence>
<dbReference type="Proteomes" id="UP000007148">
    <property type="component" value="Unassembled WGS sequence"/>
</dbReference>
<evidence type="ECO:0000313" key="4">
    <source>
        <dbReference type="Proteomes" id="UP000007148"/>
    </source>
</evidence>
<dbReference type="OrthoDB" id="2548197at2759"/>
<dbReference type="STRING" id="1109443.G4U2C8"/>
<feature type="domain" description="Methylated-DNA-[protein]-cysteine S-methyltransferase DNA binding" evidence="2">
    <location>
        <begin position="5"/>
        <end position="88"/>
    </location>
</feature>
<dbReference type="GO" id="GO:0008168">
    <property type="term" value="F:methyltransferase activity"/>
    <property type="evidence" value="ECO:0007669"/>
    <property type="project" value="UniProtKB-KW"/>
</dbReference>
<dbReference type="eggNOG" id="KOG4062">
    <property type="taxonomic scope" value="Eukaryota"/>
</dbReference>
<dbReference type="GO" id="GO:0032259">
    <property type="term" value="P:methylation"/>
    <property type="evidence" value="ECO:0007669"/>
    <property type="project" value="UniProtKB-KW"/>
</dbReference>
<dbReference type="EMBL" id="CAFZ01001869">
    <property type="protein sequence ID" value="CCA77740.1"/>
    <property type="molecule type" value="Genomic_DNA"/>
</dbReference>
<dbReference type="Gene3D" id="1.10.10.10">
    <property type="entry name" value="Winged helix-like DNA-binding domain superfamily/Winged helix DNA-binding domain"/>
    <property type="match status" value="1"/>
</dbReference>
<dbReference type="InParanoid" id="G4U2C8"/>
<dbReference type="PANTHER" id="PTHR42942">
    <property type="entry name" value="6-O-METHYLGUANINE DNA METHYLTRANSFERASE"/>
    <property type="match status" value="1"/>
</dbReference>
<dbReference type="CDD" id="cd06445">
    <property type="entry name" value="ATase"/>
    <property type="match status" value="1"/>
</dbReference>
<dbReference type="AlphaFoldDB" id="G4U2C8"/>
<keyword evidence="4" id="KW-1185">Reference proteome</keyword>
<proteinExistence type="predicted"/>
<dbReference type="InterPro" id="IPR014048">
    <property type="entry name" value="MethylDNA_cys_MeTrfase_DNA-bd"/>
</dbReference>
<dbReference type="GO" id="GO:0006281">
    <property type="term" value="P:DNA repair"/>
    <property type="evidence" value="ECO:0007669"/>
    <property type="project" value="InterPro"/>
</dbReference>
<evidence type="ECO:0000313" key="3">
    <source>
        <dbReference type="EMBL" id="CCA77740.1"/>
    </source>
</evidence>
<dbReference type="InterPro" id="IPR036217">
    <property type="entry name" value="MethylDNA_cys_MeTrfase_DNAb"/>
</dbReference>
<keyword evidence="3" id="KW-0489">Methyltransferase</keyword>